<feature type="transmembrane region" description="Helical" evidence="8">
    <location>
        <begin position="6"/>
        <end position="30"/>
    </location>
</feature>
<dbReference type="STRING" id="317619.GCA_000332315_00057"/>
<evidence type="ECO:0000313" key="11">
    <source>
        <dbReference type="EMBL" id="KKJ00452.1"/>
    </source>
</evidence>
<keyword evidence="12" id="KW-1185">Reference proteome</keyword>
<keyword evidence="3" id="KW-0813">Transport</keyword>
<keyword evidence="4 8" id="KW-0812">Transmembrane</keyword>
<evidence type="ECO:0000259" key="9">
    <source>
        <dbReference type="Pfam" id="PF06241"/>
    </source>
</evidence>
<organism evidence="11 12">
    <name type="scientific">Prochlorothrix hollandica PCC 9006 = CALU 1027</name>
    <dbReference type="NCBI Taxonomy" id="317619"/>
    <lineage>
        <taxon>Bacteria</taxon>
        <taxon>Bacillati</taxon>
        <taxon>Cyanobacteriota</taxon>
        <taxon>Cyanophyceae</taxon>
        <taxon>Prochlorotrichales</taxon>
        <taxon>Prochlorotrichaceae</taxon>
        <taxon>Prochlorothrix</taxon>
    </lineage>
</organism>
<protein>
    <recommendedName>
        <fullName evidence="13">Potassium transporter TrkA</fullName>
    </recommendedName>
</protein>
<dbReference type="Gene3D" id="3.40.50.720">
    <property type="entry name" value="NAD(P)-binding Rossmann-like Domain"/>
    <property type="match status" value="1"/>
</dbReference>
<name>A0A0M2Q1F1_PROHO</name>
<dbReference type="Pfam" id="PF22614">
    <property type="entry name" value="Slo-like_RCK"/>
    <property type="match status" value="1"/>
</dbReference>
<dbReference type="PANTHER" id="PTHR31563">
    <property type="entry name" value="ION CHANNEL POLLUX-RELATED"/>
    <property type="match status" value="1"/>
</dbReference>
<feature type="domain" description="RCK N-terminal" evidence="10">
    <location>
        <begin position="119"/>
        <end position="237"/>
    </location>
</feature>
<dbReference type="InterPro" id="IPR003148">
    <property type="entry name" value="RCK_N"/>
</dbReference>
<evidence type="ECO:0000256" key="1">
    <source>
        <dbReference type="ARBA" id="ARBA00004127"/>
    </source>
</evidence>
<gene>
    <name evidence="11" type="ORF">PROH_06565</name>
</gene>
<accession>A0A0M2Q1F1</accession>
<keyword evidence="7 8" id="KW-0472">Membrane</keyword>
<proteinExistence type="inferred from homology"/>
<dbReference type="Proteomes" id="UP000034681">
    <property type="component" value="Unassembled WGS sequence"/>
</dbReference>
<evidence type="ECO:0000259" key="10">
    <source>
        <dbReference type="Pfam" id="PF22614"/>
    </source>
</evidence>
<comment type="similarity">
    <text evidence="2">Belongs to the castor/pollux (TC 1.A.1.23) family.</text>
</comment>
<sequence>MSKGGWAVFLALVLGFILAFSLMGVVRYLSDLVFPNGYIRADDSLTGSVDSGELMWEVLVQLMGLRDSADDANFAARAVGVLTIFVGLILFSSLVAFITQEFETRVQQLKKGKSLVVEKNHTLILGFNDRLVDIIEELVIANESENDAVVVILSSEDKEEMDDFLRMKLGNLQTTRIVTRNGSITNIKNLHQVSITKARSVIILNDAKGSDPEEYKSLADSRVIKAILAIVAATSEVNQDPPPIVVELHANQYRRLAEQVAPGKVTTLNSADILARIMVQTSRCIGLSKVYLNLVGFTGHEFYFYQPEAGWQGLSFGELPFHFLGTVPLGVSSANGTLQLNPPTTYKMLASDKAVVLAEDDSAIRFESQAVMQPKLFDKSSLEKIRPLEFERHQIMGWSEKSLTALTEYAKYLGEGSEVCLVVGELTQDIQAACDQVAETYPKVIINIKEVNLVAIDLGCLKPYEYNSITILAGQGENSEEIDARTLTLLLELRQLCRNYTAKTGNPVTTELIAEIINSEDTELVIKAGVKDFILSTQFVSKILAQVSQEPEVMQIFQDMFSAEGSELYLKPFSLYIPDDQIVQGVTFGDCVAAAQSRNELAIGVAIAEDFSKPEKNFGIKLAPDLTTTIHLTPQDLLITLAEDQT</sequence>
<evidence type="ECO:0000256" key="8">
    <source>
        <dbReference type="SAM" id="Phobius"/>
    </source>
</evidence>
<evidence type="ECO:0000256" key="5">
    <source>
        <dbReference type="ARBA" id="ARBA00022989"/>
    </source>
</evidence>
<comment type="subcellular location">
    <subcellularLocation>
        <location evidence="1">Endomembrane system</location>
        <topology evidence="1">Multi-pass membrane protein</topology>
    </subcellularLocation>
</comment>
<dbReference type="GO" id="GO:0006813">
    <property type="term" value="P:potassium ion transport"/>
    <property type="evidence" value="ECO:0007669"/>
    <property type="project" value="InterPro"/>
</dbReference>
<dbReference type="eggNOG" id="COG1226">
    <property type="taxonomic scope" value="Bacteria"/>
</dbReference>
<feature type="domain" description="CASTOR/POLLUX/SYM8 ion channel conserved" evidence="9">
    <location>
        <begin position="272"/>
        <end position="367"/>
    </location>
</feature>
<keyword evidence="5 8" id="KW-1133">Transmembrane helix</keyword>
<evidence type="ECO:0000256" key="6">
    <source>
        <dbReference type="ARBA" id="ARBA00023065"/>
    </source>
</evidence>
<evidence type="ECO:0000256" key="7">
    <source>
        <dbReference type="ARBA" id="ARBA00023136"/>
    </source>
</evidence>
<dbReference type="EMBL" id="AJTX02000004">
    <property type="protein sequence ID" value="KKJ00452.1"/>
    <property type="molecule type" value="Genomic_DNA"/>
</dbReference>
<evidence type="ECO:0000256" key="2">
    <source>
        <dbReference type="ARBA" id="ARBA00008577"/>
    </source>
</evidence>
<evidence type="ECO:0000256" key="4">
    <source>
        <dbReference type="ARBA" id="ARBA00022692"/>
    </source>
</evidence>
<dbReference type="InterPro" id="IPR044849">
    <property type="entry name" value="CASTOR/POLLUX/SYM8-like"/>
</dbReference>
<dbReference type="PANTHER" id="PTHR31563:SF10">
    <property type="entry name" value="ION CHANNEL POLLUX-RELATED"/>
    <property type="match status" value="1"/>
</dbReference>
<dbReference type="Pfam" id="PF06241">
    <property type="entry name" value="Castor_Poll_mid"/>
    <property type="match status" value="1"/>
</dbReference>
<dbReference type="InterPro" id="IPR010420">
    <property type="entry name" value="CASTOR/POLLUX/SYM8_dom"/>
</dbReference>
<evidence type="ECO:0000313" key="12">
    <source>
        <dbReference type="Proteomes" id="UP000034681"/>
    </source>
</evidence>
<reference evidence="11" key="1">
    <citation type="submission" date="2012-04" db="EMBL/GenBank/DDBJ databases">
        <authorList>
            <person name="Borisov I.G."/>
            <person name="Ivanikova N.V."/>
            <person name="Pinevich A.V."/>
        </authorList>
    </citation>
    <scope>NUCLEOTIDE SEQUENCE</scope>
    <source>
        <strain evidence="11">CALU 1027</strain>
    </source>
</reference>
<evidence type="ECO:0008006" key="13">
    <source>
        <dbReference type="Google" id="ProtNLM"/>
    </source>
</evidence>
<dbReference type="AlphaFoldDB" id="A0A0M2Q1F1"/>
<keyword evidence="6" id="KW-0406">Ion transport</keyword>
<evidence type="ECO:0000256" key="3">
    <source>
        <dbReference type="ARBA" id="ARBA00022448"/>
    </source>
</evidence>
<dbReference type="GO" id="GO:0012505">
    <property type="term" value="C:endomembrane system"/>
    <property type="evidence" value="ECO:0007669"/>
    <property type="project" value="UniProtKB-SubCell"/>
</dbReference>
<comment type="caution">
    <text evidence="11">The sequence shown here is derived from an EMBL/GenBank/DDBJ whole genome shotgun (WGS) entry which is preliminary data.</text>
</comment>
<feature type="transmembrane region" description="Helical" evidence="8">
    <location>
        <begin position="74"/>
        <end position="98"/>
    </location>
</feature>